<keyword evidence="15" id="KW-1185">Reference proteome</keyword>
<keyword evidence="7 11" id="KW-0456">Lyase</keyword>
<evidence type="ECO:0000256" key="7">
    <source>
        <dbReference type="ARBA" id="ARBA00023239"/>
    </source>
</evidence>
<dbReference type="AlphaFoldDB" id="A0A182FG30"/>
<evidence type="ECO:0000256" key="8">
    <source>
        <dbReference type="ARBA" id="ARBA00023270"/>
    </source>
</evidence>
<reference evidence="14" key="2">
    <citation type="submission" date="2022-08" db="UniProtKB">
        <authorList>
            <consortium name="EnsemblMetazoa"/>
        </authorList>
    </citation>
    <scope>IDENTIFICATION</scope>
    <source>
        <strain evidence="14">STECLA/ALBI9_A</strain>
    </source>
</reference>
<dbReference type="GeneID" id="118462998"/>
<evidence type="ECO:0000256" key="5">
    <source>
        <dbReference type="ARBA" id="ARBA00012911"/>
    </source>
</evidence>
<evidence type="ECO:0000256" key="11">
    <source>
        <dbReference type="PIRNR" id="PIRNR001365"/>
    </source>
</evidence>
<dbReference type="EnsemblMetazoa" id="AALB005472-RA">
    <property type="protein sequence ID" value="AALB005472-PA"/>
    <property type="gene ID" value="AALB005472"/>
</dbReference>
<dbReference type="PANTHER" id="PTHR12128">
    <property type="entry name" value="DIHYDRODIPICOLINATE SYNTHASE"/>
    <property type="match status" value="1"/>
</dbReference>
<comment type="pathway">
    <text evidence="2">Amino-sugar metabolism; N-acetylneuraminate degradation.</text>
</comment>
<dbReference type="PANTHER" id="PTHR12128:SF21">
    <property type="entry name" value="N-ACETYLNEURAMINATE LYASE"/>
    <property type="match status" value="1"/>
</dbReference>
<dbReference type="SMART" id="SM01130">
    <property type="entry name" value="DHDPS"/>
    <property type="match status" value="1"/>
</dbReference>
<dbReference type="EC" id="4.1.3.3" evidence="5"/>
<keyword evidence="9" id="KW-0119">Carbohydrate metabolism</keyword>
<keyword evidence="8" id="KW-0704">Schiff base</keyword>
<evidence type="ECO:0000256" key="10">
    <source>
        <dbReference type="ARBA" id="ARBA00044906"/>
    </source>
</evidence>
<comment type="subcellular location">
    <subcellularLocation>
        <location evidence="1">Cytoplasm</location>
    </subcellularLocation>
</comment>
<evidence type="ECO:0000256" key="3">
    <source>
        <dbReference type="ARBA" id="ARBA00006324"/>
    </source>
</evidence>
<evidence type="ECO:0000256" key="12">
    <source>
        <dbReference type="PIRSR" id="PIRSR001365-1"/>
    </source>
</evidence>
<dbReference type="VEuPathDB" id="VectorBase:AALB20_034625"/>
<feature type="active site" description="Proton donor/acceptor" evidence="12">
    <location>
        <position position="141"/>
    </location>
</feature>
<dbReference type="GO" id="GO:0005737">
    <property type="term" value="C:cytoplasm"/>
    <property type="evidence" value="ECO:0007669"/>
    <property type="project" value="UniProtKB-SubCell"/>
</dbReference>
<dbReference type="SUPFAM" id="SSF51569">
    <property type="entry name" value="Aldolase"/>
    <property type="match status" value="1"/>
</dbReference>
<evidence type="ECO:0000256" key="13">
    <source>
        <dbReference type="PIRSR" id="PIRSR001365-2"/>
    </source>
</evidence>
<dbReference type="PIRSF" id="PIRSF001365">
    <property type="entry name" value="DHDPS"/>
    <property type="match status" value="1"/>
</dbReference>
<organism evidence="14 15">
    <name type="scientific">Anopheles albimanus</name>
    <name type="common">New world malaria mosquito</name>
    <dbReference type="NCBI Taxonomy" id="7167"/>
    <lineage>
        <taxon>Eukaryota</taxon>
        <taxon>Metazoa</taxon>
        <taxon>Ecdysozoa</taxon>
        <taxon>Arthropoda</taxon>
        <taxon>Hexapoda</taxon>
        <taxon>Insecta</taxon>
        <taxon>Pterygota</taxon>
        <taxon>Neoptera</taxon>
        <taxon>Endopterygota</taxon>
        <taxon>Diptera</taxon>
        <taxon>Nematocera</taxon>
        <taxon>Culicoidea</taxon>
        <taxon>Culicidae</taxon>
        <taxon>Anophelinae</taxon>
        <taxon>Anopheles</taxon>
    </lineage>
</organism>
<proteinExistence type="inferred from homology"/>
<dbReference type="OrthoDB" id="191315at2759"/>
<dbReference type="GO" id="GO:0008747">
    <property type="term" value="F:N-acetylneuraminate lyase activity"/>
    <property type="evidence" value="ECO:0007669"/>
    <property type="project" value="UniProtKB-EC"/>
</dbReference>
<dbReference type="InterPro" id="IPR013785">
    <property type="entry name" value="Aldolase_TIM"/>
</dbReference>
<sequence length="283" mass="31084">MKQFTFKGLMAPVFTPYTNGCEKLNIDAIEPYVQLLKEKRVRGVLVNGTSGEGMLLTAAERMAVTEAWQRSCTEHGITMMVQIGGAPFPDVVQLAEHAAKINADAVLCLPELYFKPKSIEALVAYLKAVASHCPTIPFFYYHIPMFTDVNVPMPAFLDLAEKEIGNFRGIKYTSGDLDQGSACLKEGRHIFLGADTILCGAVAAGFDCFIMTTLNICPEMADQIIADTNRGALAEAREGQRALNQRIATILQHGDWVTGMKKAFRETFPAIEVGHTRPPLNLK</sequence>
<dbReference type="PRINTS" id="PR00146">
    <property type="entry name" value="DHPICSNTHASE"/>
</dbReference>
<evidence type="ECO:0000256" key="1">
    <source>
        <dbReference type="ARBA" id="ARBA00004496"/>
    </source>
</evidence>
<evidence type="ECO:0000313" key="14">
    <source>
        <dbReference type="EnsemblMetazoa" id="AALB005472-PA"/>
    </source>
</evidence>
<keyword evidence="6" id="KW-0963">Cytoplasm</keyword>
<reference evidence="14 15" key="1">
    <citation type="journal article" date="2017" name="G3 (Bethesda)">
        <title>The Physical Genome Mapping of Anopheles albimanus Corrected Scaffold Misassemblies and Identified Interarm Rearrangements in Genus Anopheles.</title>
        <authorList>
            <person name="Artemov G.N."/>
            <person name="Peery A.N."/>
            <person name="Jiang X."/>
            <person name="Tu Z."/>
            <person name="Stegniy V.N."/>
            <person name="Sharakhova M.V."/>
            <person name="Sharakhov I.V."/>
        </authorList>
    </citation>
    <scope>NUCLEOTIDE SEQUENCE [LARGE SCALE GENOMIC DNA]</scope>
    <source>
        <strain evidence="14 15">ALBI9_A</strain>
    </source>
</reference>
<dbReference type="STRING" id="7167.A0A182FG30"/>
<comment type="subunit">
    <text evidence="4">Homotetramer.</text>
</comment>
<accession>A0A182FG30</accession>
<feature type="active site" description="Schiff-base intermediate with substrate" evidence="12">
    <location>
        <position position="171"/>
    </location>
</feature>
<dbReference type="Proteomes" id="UP000069272">
    <property type="component" value="Chromosome 3L"/>
</dbReference>
<dbReference type="KEGG" id="aali:118462998"/>
<protein>
    <recommendedName>
        <fullName evidence="5">N-acetylneuraminate lyase</fullName>
        <ecNumber evidence="5">4.1.3.3</ecNumber>
    </recommendedName>
</protein>
<dbReference type="VEuPathDB" id="VectorBase:AALB005472"/>
<evidence type="ECO:0000313" key="15">
    <source>
        <dbReference type="Proteomes" id="UP000069272"/>
    </source>
</evidence>
<evidence type="ECO:0000256" key="9">
    <source>
        <dbReference type="ARBA" id="ARBA00023277"/>
    </source>
</evidence>
<name>A0A182FG30_ANOAL</name>
<dbReference type="RefSeq" id="XP_035785118.1">
    <property type="nucleotide sequence ID" value="XM_035929225.1"/>
</dbReference>
<comment type="similarity">
    <text evidence="3">Belongs to the DapA family. NanA subfamily.</text>
</comment>
<dbReference type="Pfam" id="PF00701">
    <property type="entry name" value="DHDPS"/>
    <property type="match status" value="1"/>
</dbReference>
<evidence type="ECO:0000256" key="2">
    <source>
        <dbReference type="ARBA" id="ARBA00004878"/>
    </source>
</evidence>
<evidence type="ECO:0000256" key="4">
    <source>
        <dbReference type="ARBA" id="ARBA00011881"/>
    </source>
</evidence>
<dbReference type="InterPro" id="IPR002220">
    <property type="entry name" value="DapA-like"/>
</dbReference>
<evidence type="ECO:0000256" key="6">
    <source>
        <dbReference type="ARBA" id="ARBA00022490"/>
    </source>
</evidence>
<feature type="binding site" evidence="13">
    <location>
        <position position="210"/>
    </location>
    <ligand>
        <name>pyruvate</name>
        <dbReference type="ChEBI" id="CHEBI:15361"/>
    </ligand>
</feature>
<comment type="catalytic activity">
    <reaction evidence="10">
        <text>aceneuramate = aldehydo-N-acetyl-D-mannosamine + pyruvate</text>
        <dbReference type="Rhea" id="RHEA:23296"/>
        <dbReference type="ChEBI" id="CHEBI:15361"/>
        <dbReference type="ChEBI" id="CHEBI:17122"/>
        <dbReference type="ChEBI" id="CHEBI:173083"/>
        <dbReference type="EC" id="4.1.3.3"/>
    </reaction>
</comment>
<dbReference type="Gene3D" id="3.20.20.70">
    <property type="entry name" value="Aldolase class I"/>
    <property type="match status" value="1"/>
</dbReference>